<evidence type="ECO:0000313" key="7">
    <source>
        <dbReference type="EMBL" id="MDO6963411.1"/>
    </source>
</evidence>
<feature type="domain" description="HTH tetR-type" evidence="6">
    <location>
        <begin position="14"/>
        <end position="74"/>
    </location>
</feature>
<dbReference type="PROSITE" id="PS50977">
    <property type="entry name" value="HTH_TETR_2"/>
    <property type="match status" value="1"/>
</dbReference>
<dbReference type="NCBIfam" id="NF001978">
    <property type="entry name" value="PRK00767.1"/>
    <property type="match status" value="1"/>
</dbReference>
<dbReference type="SUPFAM" id="SSF48498">
    <property type="entry name" value="Tetracyclin repressor-like, C-terminal domain"/>
    <property type="match status" value="1"/>
</dbReference>
<evidence type="ECO:0000256" key="2">
    <source>
        <dbReference type="ARBA" id="ARBA00023015"/>
    </source>
</evidence>
<keyword evidence="2" id="KW-0805">Transcription regulation</keyword>
<keyword evidence="3 5" id="KW-0238">DNA-binding</keyword>
<evidence type="ECO:0000259" key="6">
    <source>
        <dbReference type="PROSITE" id="PS50977"/>
    </source>
</evidence>
<dbReference type="RefSeq" id="WP_304375319.1">
    <property type="nucleotide sequence ID" value="NZ_JAUOZU010000005.1"/>
</dbReference>
<dbReference type="InterPro" id="IPR050109">
    <property type="entry name" value="HTH-type_TetR-like_transc_reg"/>
</dbReference>
<dbReference type="PANTHER" id="PTHR30055">
    <property type="entry name" value="HTH-TYPE TRANSCRIPTIONAL REGULATOR RUTR"/>
    <property type="match status" value="1"/>
</dbReference>
<organism evidence="7 8">
    <name type="scientific">Rhizobium alvei</name>
    <dbReference type="NCBI Taxonomy" id="1132659"/>
    <lineage>
        <taxon>Bacteria</taxon>
        <taxon>Pseudomonadati</taxon>
        <taxon>Pseudomonadota</taxon>
        <taxon>Alphaproteobacteria</taxon>
        <taxon>Hyphomicrobiales</taxon>
        <taxon>Rhizobiaceae</taxon>
        <taxon>Rhizobium/Agrobacterium group</taxon>
        <taxon>Rhizobium</taxon>
    </lineage>
</organism>
<keyword evidence="8" id="KW-1185">Reference proteome</keyword>
<keyword evidence="1" id="KW-0678">Repressor</keyword>
<comment type="caution">
    <text evidence="7">The sequence shown here is derived from an EMBL/GenBank/DDBJ whole genome shotgun (WGS) entry which is preliminary data.</text>
</comment>
<keyword evidence="4" id="KW-0804">Transcription</keyword>
<evidence type="ECO:0000256" key="3">
    <source>
        <dbReference type="ARBA" id="ARBA00023125"/>
    </source>
</evidence>
<dbReference type="PANTHER" id="PTHR30055:SF234">
    <property type="entry name" value="HTH-TYPE TRANSCRIPTIONAL REGULATOR BETI"/>
    <property type="match status" value="1"/>
</dbReference>
<feature type="DNA-binding region" description="H-T-H motif" evidence="5">
    <location>
        <begin position="37"/>
        <end position="56"/>
    </location>
</feature>
<evidence type="ECO:0000256" key="5">
    <source>
        <dbReference type="PROSITE-ProRule" id="PRU00335"/>
    </source>
</evidence>
<dbReference type="PRINTS" id="PR00455">
    <property type="entry name" value="HTHTETR"/>
</dbReference>
<dbReference type="Pfam" id="PF00440">
    <property type="entry name" value="TetR_N"/>
    <property type="match status" value="1"/>
</dbReference>
<dbReference type="Gene3D" id="1.10.357.10">
    <property type="entry name" value="Tetracycline Repressor, domain 2"/>
    <property type="match status" value="1"/>
</dbReference>
<evidence type="ECO:0000256" key="4">
    <source>
        <dbReference type="ARBA" id="ARBA00023163"/>
    </source>
</evidence>
<dbReference type="InterPro" id="IPR009057">
    <property type="entry name" value="Homeodomain-like_sf"/>
</dbReference>
<dbReference type="InterPro" id="IPR036271">
    <property type="entry name" value="Tet_transcr_reg_TetR-rel_C_sf"/>
</dbReference>
<protein>
    <submittedName>
        <fullName evidence="7">Transcriptional regulator BetI</fullName>
    </submittedName>
</protein>
<accession>A0ABT8YIM2</accession>
<proteinExistence type="predicted"/>
<dbReference type="Pfam" id="PF13977">
    <property type="entry name" value="TetR_C_6"/>
    <property type="match status" value="1"/>
</dbReference>
<reference evidence="7" key="1">
    <citation type="journal article" date="2015" name="Int. J. Syst. Evol. Microbiol.">
        <title>Rhizobium alvei sp. nov., isolated from a freshwater river.</title>
        <authorList>
            <person name="Sheu S.Y."/>
            <person name="Huang H.W."/>
            <person name="Young C.C."/>
            <person name="Chen W.M."/>
        </authorList>
    </citation>
    <scope>NUCLEOTIDE SEQUENCE</scope>
    <source>
        <strain evidence="7">TNR-22</strain>
    </source>
</reference>
<reference evidence="7" key="2">
    <citation type="submission" date="2023-07" db="EMBL/GenBank/DDBJ databases">
        <authorList>
            <person name="Shen H."/>
        </authorList>
    </citation>
    <scope>NUCLEOTIDE SEQUENCE</scope>
    <source>
        <strain evidence="7">TNR-22</strain>
    </source>
</reference>
<sequence length="209" mass="24418">MANRTKKQKTRIEDIRRVELIDAAHRIFLRDGLKGLTTTRICHEAGMSQGILTYYFRDKEEVLFEMVRMNHRILMEEVVIHLKRAETRWDRLNAIIDGNFPERRFDLPTARAWISLFAEASHNANYARLLRPYYPRLRSNLGVALRPFVERERANSFIRGFSAMVDGLWLRKGDPDSDISVAEARQLLQDYSIRMLDPEVIAAMKKTPA</sequence>
<evidence type="ECO:0000313" key="8">
    <source>
        <dbReference type="Proteomes" id="UP001174932"/>
    </source>
</evidence>
<dbReference type="InterPro" id="IPR001647">
    <property type="entry name" value="HTH_TetR"/>
</dbReference>
<evidence type="ECO:0000256" key="1">
    <source>
        <dbReference type="ARBA" id="ARBA00022491"/>
    </source>
</evidence>
<dbReference type="InterPro" id="IPR039538">
    <property type="entry name" value="BetI_C"/>
</dbReference>
<dbReference type="SUPFAM" id="SSF46689">
    <property type="entry name" value="Homeodomain-like"/>
    <property type="match status" value="1"/>
</dbReference>
<dbReference type="EMBL" id="JAUOZU010000005">
    <property type="protein sequence ID" value="MDO6963411.1"/>
    <property type="molecule type" value="Genomic_DNA"/>
</dbReference>
<dbReference type="Proteomes" id="UP001174932">
    <property type="component" value="Unassembled WGS sequence"/>
</dbReference>
<name>A0ABT8YIM2_9HYPH</name>
<gene>
    <name evidence="7" type="primary">betI</name>
    <name evidence="7" type="ORF">Q4481_05540</name>
</gene>